<organism evidence="3 4">
    <name type="scientific">Salimicrobium flavidum</name>
    <dbReference type="NCBI Taxonomy" id="570947"/>
    <lineage>
        <taxon>Bacteria</taxon>
        <taxon>Bacillati</taxon>
        <taxon>Bacillota</taxon>
        <taxon>Bacilli</taxon>
        <taxon>Bacillales</taxon>
        <taxon>Bacillaceae</taxon>
        <taxon>Salimicrobium</taxon>
    </lineage>
</organism>
<keyword evidence="3" id="KW-0223">Dioxygenase</keyword>
<reference evidence="4" key="1">
    <citation type="submission" date="2017-01" db="EMBL/GenBank/DDBJ databases">
        <authorList>
            <person name="Varghese N."/>
            <person name="Submissions S."/>
        </authorList>
    </citation>
    <scope>NUCLEOTIDE SEQUENCE [LARGE SCALE GENOMIC DNA]</scope>
    <source>
        <strain evidence="4">DSM 23127</strain>
    </source>
</reference>
<evidence type="ECO:0000256" key="1">
    <source>
        <dbReference type="ARBA" id="ARBA00022723"/>
    </source>
</evidence>
<dbReference type="GO" id="GO:0051213">
    <property type="term" value="F:dioxygenase activity"/>
    <property type="evidence" value="ECO:0007669"/>
    <property type="project" value="UniProtKB-KW"/>
</dbReference>
<keyword evidence="3" id="KW-0560">Oxidoreductase</keyword>
<accession>A0A1N7KS14</accession>
<feature type="domain" description="VOC" evidence="2">
    <location>
        <begin position="6"/>
        <end position="132"/>
    </location>
</feature>
<dbReference type="EMBL" id="FTOC01000017">
    <property type="protein sequence ID" value="SIS64403.1"/>
    <property type="molecule type" value="Genomic_DNA"/>
</dbReference>
<dbReference type="PANTHER" id="PTHR36113:SF6">
    <property type="entry name" value="FOSFOMYCIN RESISTANCE PROTEIN FOSX"/>
    <property type="match status" value="1"/>
</dbReference>
<gene>
    <name evidence="3" type="ORF">SAMN05421687_11711</name>
</gene>
<dbReference type="AlphaFoldDB" id="A0A1N7KS14"/>
<dbReference type="OrthoDB" id="5296884at2"/>
<dbReference type="Gene3D" id="3.10.180.10">
    <property type="entry name" value="2,3-Dihydroxybiphenyl 1,2-Dioxygenase, domain 1"/>
    <property type="match status" value="1"/>
</dbReference>
<evidence type="ECO:0000259" key="2">
    <source>
        <dbReference type="PROSITE" id="PS51819"/>
    </source>
</evidence>
<dbReference type="CDD" id="cd07242">
    <property type="entry name" value="VOC_BsYqjT"/>
    <property type="match status" value="1"/>
</dbReference>
<dbReference type="STRING" id="570947.SAMN05421687_11711"/>
<dbReference type="SUPFAM" id="SSF54593">
    <property type="entry name" value="Glyoxalase/Bleomycin resistance protein/Dihydroxybiphenyl dioxygenase"/>
    <property type="match status" value="1"/>
</dbReference>
<evidence type="ECO:0000313" key="3">
    <source>
        <dbReference type="EMBL" id="SIS64403.1"/>
    </source>
</evidence>
<dbReference type="PROSITE" id="PS51819">
    <property type="entry name" value="VOC"/>
    <property type="match status" value="1"/>
</dbReference>
<evidence type="ECO:0000313" key="4">
    <source>
        <dbReference type="Proteomes" id="UP000187608"/>
    </source>
</evidence>
<dbReference type="InterPro" id="IPR004360">
    <property type="entry name" value="Glyas_Fos-R_dOase_dom"/>
</dbReference>
<keyword evidence="4" id="KW-1185">Reference proteome</keyword>
<dbReference type="GO" id="GO:0046872">
    <property type="term" value="F:metal ion binding"/>
    <property type="evidence" value="ECO:0007669"/>
    <property type="project" value="UniProtKB-KW"/>
</dbReference>
<dbReference type="InterPro" id="IPR051332">
    <property type="entry name" value="Fosfomycin_Res_Enzymes"/>
</dbReference>
<dbReference type="InterPro" id="IPR037523">
    <property type="entry name" value="VOC_core"/>
</dbReference>
<dbReference type="Pfam" id="PF00903">
    <property type="entry name" value="Glyoxalase"/>
    <property type="match status" value="1"/>
</dbReference>
<sequence length="141" mass="16548">MLSEGLLHHVEIYVSDLEKSKAFWGWFLGELGYEPYQQWDGGQSWKLGETYLVFVQTESKYLDVLYNRCRTGLNHLAFHASSRERVDEMLNMLKDREVPILYEDDFPYAGGEDHYAVYFEDPDRIKVEFVAPAPILKEESE</sequence>
<proteinExistence type="predicted"/>
<protein>
    <submittedName>
        <fullName evidence="3">Catechol 2,3-dioxygenase</fullName>
    </submittedName>
</protein>
<keyword evidence="1" id="KW-0479">Metal-binding</keyword>
<dbReference type="InterPro" id="IPR029068">
    <property type="entry name" value="Glyas_Bleomycin-R_OHBP_Dase"/>
</dbReference>
<dbReference type="PANTHER" id="PTHR36113">
    <property type="entry name" value="LYASE, PUTATIVE-RELATED-RELATED"/>
    <property type="match status" value="1"/>
</dbReference>
<name>A0A1N7KS14_9BACI</name>
<dbReference type="Proteomes" id="UP000187608">
    <property type="component" value="Unassembled WGS sequence"/>
</dbReference>